<dbReference type="InParanoid" id="A0A409YFX8"/>
<evidence type="ECO:0000313" key="2">
    <source>
        <dbReference type="Proteomes" id="UP000284842"/>
    </source>
</evidence>
<name>A0A409YFX8_9AGAR</name>
<dbReference type="EMBL" id="NHTK01001206">
    <property type="protein sequence ID" value="PPR01894.1"/>
    <property type="molecule type" value="Genomic_DNA"/>
</dbReference>
<reference evidence="1 2" key="1">
    <citation type="journal article" date="2018" name="Evol. Lett.">
        <title>Horizontal gene cluster transfer increased hallucinogenic mushroom diversity.</title>
        <authorList>
            <person name="Reynolds H.T."/>
            <person name="Vijayakumar V."/>
            <person name="Gluck-Thaler E."/>
            <person name="Korotkin H.B."/>
            <person name="Matheny P.B."/>
            <person name="Slot J.C."/>
        </authorList>
    </citation>
    <scope>NUCLEOTIDE SEQUENCE [LARGE SCALE GENOMIC DNA]</scope>
    <source>
        <strain evidence="1 2">2629</strain>
    </source>
</reference>
<dbReference type="AlphaFoldDB" id="A0A409YFX8"/>
<gene>
    <name evidence="1" type="ORF">CVT24_001223</name>
</gene>
<sequence length="104" mass="11038">PPHLCGGSTCAGGGNLVPLRFLPRRSTGVPPSKGGNRKFHSHPVELPDWLGLQCQADVVTGDNMRSIRLCSGPVREKQSTALSTMHFAESDASTNMDLDEPAAV</sequence>
<evidence type="ECO:0000313" key="1">
    <source>
        <dbReference type="EMBL" id="PPR01894.1"/>
    </source>
</evidence>
<accession>A0A409YFX8</accession>
<proteinExistence type="predicted"/>
<keyword evidence="2" id="KW-1185">Reference proteome</keyword>
<feature type="non-terminal residue" evidence="1">
    <location>
        <position position="1"/>
    </location>
</feature>
<comment type="caution">
    <text evidence="1">The sequence shown here is derived from an EMBL/GenBank/DDBJ whole genome shotgun (WGS) entry which is preliminary data.</text>
</comment>
<protein>
    <submittedName>
        <fullName evidence="1">Uncharacterized protein</fullName>
    </submittedName>
</protein>
<organism evidence="1 2">
    <name type="scientific">Panaeolus cyanescens</name>
    <dbReference type="NCBI Taxonomy" id="181874"/>
    <lineage>
        <taxon>Eukaryota</taxon>
        <taxon>Fungi</taxon>
        <taxon>Dikarya</taxon>
        <taxon>Basidiomycota</taxon>
        <taxon>Agaricomycotina</taxon>
        <taxon>Agaricomycetes</taxon>
        <taxon>Agaricomycetidae</taxon>
        <taxon>Agaricales</taxon>
        <taxon>Agaricineae</taxon>
        <taxon>Galeropsidaceae</taxon>
        <taxon>Panaeolus</taxon>
    </lineage>
</organism>
<dbReference type="Proteomes" id="UP000284842">
    <property type="component" value="Unassembled WGS sequence"/>
</dbReference>